<keyword evidence="1" id="KW-0677">Repeat</keyword>
<feature type="region of interest" description="Disordered" evidence="6">
    <location>
        <begin position="83"/>
        <end position="119"/>
    </location>
</feature>
<keyword evidence="8" id="KW-1185">Reference proteome</keyword>
<dbReference type="SUPFAM" id="SSF48403">
    <property type="entry name" value="Ankyrin repeat"/>
    <property type="match status" value="1"/>
</dbReference>
<evidence type="ECO:0000256" key="5">
    <source>
        <dbReference type="PROSITE-ProRule" id="PRU00023"/>
    </source>
</evidence>
<dbReference type="Pfam" id="PF12796">
    <property type="entry name" value="Ank_2"/>
    <property type="match status" value="1"/>
</dbReference>
<dbReference type="InParanoid" id="A2DFD7"/>
<dbReference type="RefSeq" id="XP_001581851.1">
    <property type="nucleotide sequence ID" value="XM_001581801.1"/>
</dbReference>
<feature type="compositionally biased region" description="Basic and acidic residues" evidence="6">
    <location>
        <begin position="265"/>
        <end position="276"/>
    </location>
</feature>
<dbReference type="KEGG" id="tva:5466410"/>
<organism evidence="7 8">
    <name type="scientific">Trichomonas vaginalis (strain ATCC PRA-98 / G3)</name>
    <dbReference type="NCBI Taxonomy" id="412133"/>
    <lineage>
        <taxon>Eukaryota</taxon>
        <taxon>Metamonada</taxon>
        <taxon>Parabasalia</taxon>
        <taxon>Trichomonadida</taxon>
        <taxon>Trichomonadidae</taxon>
        <taxon>Trichomonas</taxon>
    </lineage>
</organism>
<feature type="repeat" description="ANK" evidence="5">
    <location>
        <begin position="637"/>
        <end position="669"/>
    </location>
</feature>
<dbReference type="Proteomes" id="UP000001542">
    <property type="component" value="Unassembled WGS sequence"/>
</dbReference>
<dbReference type="PANTHER" id="PTHR24197:SF44">
    <property type="entry name" value="ANKYRIN REPEAT DOMAIN-CONTAINING PROTEIN 54"/>
    <property type="match status" value="1"/>
</dbReference>
<feature type="compositionally biased region" description="Polar residues" evidence="6">
    <location>
        <begin position="168"/>
        <end position="183"/>
    </location>
</feature>
<feature type="compositionally biased region" description="Low complexity" evidence="6">
    <location>
        <begin position="1"/>
        <end position="22"/>
    </location>
</feature>
<feature type="compositionally biased region" description="Polar residues" evidence="6">
    <location>
        <begin position="102"/>
        <end position="118"/>
    </location>
</feature>
<dbReference type="AlphaFoldDB" id="A2DFD7"/>
<evidence type="ECO:0000313" key="7">
    <source>
        <dbReference type="EMBL" id="EAY20865.1"/>
    </source>
</evidence>
<name>A2DFD7_TRIV3</name>
<dbReference type="Gene3D" id="1.25.40.20">
    <property type="entry name" value="Ankyrin repeat-containing domain"/>
    <property type="match status" value="1"/>
</dbReference>
<gene>
    <name evidence="7" type="ORF">TVAG_436890</name>
</gene>
<dbReference type="InterPro" id="IPR002110">
    <property type="entry name" value="Ankyrin_rpt"/>
</dbReference>
<dbReference type="PROSITE" id="PS50297">
    <property type="entry name" value="ANK_REP_REGION"/>
    <property type="match status" value="1"/>
</dbReference>
<evidence type="ECO:0000256" key="4">
    <source>
        <dbReference type="ARBA" id="ARBA00039237"/>
    </source>
</evidence>
<feature type="compositionally biased region" description="Low complexity" evidence="6">
    <location>
        <begin position="42"/>
        <end position="53"/>
    </location>
</feature>
<comment type="function">
    <text evidence="3">Plays an important role in regulating intracellular signaling events associated with erythroid terminal differentiation.</text>
</comment>
<dbReference type="InterPro" id="IPR036770">
    <property type="entry name" value="Ankyrin_rpt-contain_sf"/>
</dbReference>
<reference evidence="7" key="1">
    <citation type="submission" date="2006-10" db="EMBL/GenBank/DDBJ databases">
        <authorList>
            <person name="Amadeo P."/>
            <person name="Zhao Q."/>
            <person name="Wortman J."/>
            <person name="Fraser-Liggett C."/>
            <person name="Carlton J."/>
        </authorList>
    </citation>
    <scope>NUCLEOTIDE SEQUENCE</scope>
    <source>
        <strain evidence="7">G3</strain>
    </source>
</reference>
<feature type="region of interest" description="Disordered" evidence="6">
    <location>
        <begin position="241"/>
        <end position="297"/>
    </location>
</feature>
<evidence type="ECO:0000313" key="8">
    <source>
        <dbReference type="Proteomes" id="UP000001542"/>
    </source>
</evidence>
<reference evidence="7" key="2">
    <citation type="journal article" date="2007" name="Science">
        <title>Draft genome sequence of the sexually transmitted pathogen Trichomonas vaginalis.</title>
        <authorList>
            <person name="Carlton J.M."/>
            <person name="Hirt R.P."/>
            <person name="Silva J.C."/>
            <person name="Delcher A.L."/>
            <person name="Schatz M."/>
            <person name="Zhao Q."/>
            <person name="Wortman J.R."/>
            <person name="Bidwell S.L."/>
            <person name="Alsmark U.C.M."/>
            <person name="Besteiro S."/>
            <person name="Sicheritz-Ponten T."/>
            <person name="Noel C.J."/>
            <person name="Dacks J.B."/>
            <person name="Foster P.G."/>
            <person name="Simillion C."/>
            <person name="Van de Peer Y."/>
            <person name="Miranda-Saavedra D."/>
            <person name="Barton G.J."/>
            <person name="Westrop G.D."/>
            <person name="Mueller S."/>
            <person name="Dessi D."/>
            <person name="Fiori P.L."/>
            <person name="Ren Q."/>
            <person name="Paulsen I."/>
            <person name="Zhang H."/>
            <person name="Bastida-Corcuera F.D."/>
            <person name="Simoes-Barbosa A."/>
            <person name="Brown M.T."/>
            <person name="Hayes R.D."/>
            <person name="Mukherjee M."/>
            <person name="Okumura C.Y."/>
            <person name="Schneider R."/>
            <person name="Smith A.J."/>
            <person name="Vanacova S."/>
            <person name="Villalvazo M."/>
            <person name="Haas B.J."/>
            <person name="Pertea M."/>
            <person name="Feldblyum T.V."/>
            <person name="Utterback T.R."/>
            <person name="Shu C.L."/>
            <person name="Osoegawa K."/>
            <person name="de Jong P.J."/>
            <person name="Hrdy I."/>
            <person name="Horvathova L."/>
            <person name="Zubacova Z."/>
            <person name="Dolezal P."/>
            <person name="Malik S.B."/>
            <person name="Logsdon J.M. Jr."/>
            <person name="Henze K."/>
            <person name="Gupta A."/>
            <person name="Wang C.C."/>
            <person name="Dunne R.L."/>
            <person name="Upcroft J.A."/>
            <person name="Upcroft P."/>
            <person name="White O."/>
            <person name="Salzberg S.L."/>
            <person name="Tang P."/>
            <person name="Chiu C.-H."/>
            <person name="Lee Y.-S."/>
            <person name="Embley T.M."/>
            <person name="Coombs G.H."/>
            <person name="Mottram J.C."/>
            <person name="Tachezy J."/>
            <person name="Fraser-Liggett C.M."/>
            <person name="Johnson P.J."/>
        </authorList>
    </citation>
    <scope>NUCLEOTIDE SEQUENCE [LARGE SCALE GENOMIC DNA]</scope>
    <source>
        <strain evidence="7">G3</strain>
    </source>
</reference>
<dbReference type="SMART" id="SM00248">
    <property type="entry name" value="ANK"/>
    <property type="match status" value="2"/>
</dbReference>
<dbReference type="VEuPathDB" id="TrichDB:TVAGG3_0565270"/>
<dbReference type="PANTHER" id="PTHR24197">
    <property type="entry name" value="ANKYRIN REPEAT DOMAIN-CONTAINING PROTEIN 61"/>
    <property type="match status" value="1"/>
</dbReference>
<evidence type="ECO:0000256" key="3">
    <source>
        <dbReference type="ARBA" id="ARBA00037385"/>
    </source>
</evidence>
<evidence type="ECO:0000256" key="1">
    <source>
        <dbReference type="ARBA" id="ARBA00022737"/>
    </source>
</evidence>
<evidence type="ECO:0000256" key="6">
    <source>
        <dbReference type="SAM" id="MobiDB-lite"/>
    </source>
</evidence>
<proteinExistence type="predicted"/>
<dbReference type="SMR" id="A2DFD7"/>
<keyword evidence="2 5" id="KW-0040">ANK repeat</keyword>
<dbReference type="PROSITE" id="PS50088">
    <property type="entry name" value="ANK_REPEAT"/>
    <property type="match status" value="1"/>
</dbReference>
<feature type="region of interest" description="Disordered" evidence="6">
    <location>
        <begin position="1"/>
        <end position="53"/>
    </location>
</feature>
<dbReference type="EMBL" id="DS113194">
    <property type="protein sequence ID" value="EAY20865.1"/>
    <property type="molecule type" value="Genomic_DNA"/>
</dbReference>
<accession>A2DFD7</accession>
<sequence>MSGMNSFTSLSRDSSSTDDFSLNPLKVVISGATAKTSESKSSENSSSDNLNSSKRSIKQCYSSQIIITADVPNDLLNNLRMTTNSTSRRGVHSASPTPEMISKSTLQNGSDKNESNFQIPDHSYPKSVGLVNIGNHGLGNSVVPIIPPPIGPTAPPNMLEIPSMSPKGDQSTANSSFSQQMNASKSSNFNDSDESNSQAFAVVMANPDLLYPRKNSLPSIQTKNMNSDLTRMNSVPVIPTVGPQQNPPRPPSNPNKLHIPKIPGRTRELSFKDSIDNRLSLPTAPPQIPIPDDSNCSIPKIPTLPKIDDANSITNLYSLPVVCNFNDNKNGASFNFSQKQTPTTFDYDLGSSPPKIPTIPSLTIIPPKGSGSKVPQIPSLPILPPRASEPGIASLPIGPSVPSLPNIPTLTPIDDKSVSGIPQLPTIGSQGINSEMLFRSAVYSSNSTRDYDLTAEKLQIIPPSDAVILPSPDPVVDYPLFPSTPPPGSEPEPTNILLSSSFDQFVGSSCKMHRRTWNVFADRSRPISRNAQQLQVPSLANVQQQTYMSYNPSTQYQAQQYQQQAQPQQQQSYENVPQLLLNSIGNPAQFSQVANANIDYVRQVSTELISQLAKARDHASFQILMQMNVDPSRRDAAGVTPLHYTCFYGMSEMVAELLDKGAKPDEKDSNGARPIDYAISNNFVDIGFVFAERGIMLNIAQAPGYYKMVFDKAQMSGNMLVMDHLVQCGYRPQ</sequence>
<dbReference type="VEuPathDB" id="TrichDB:TVAG_436890"/>
<dbReference type="STRING" id="5722.A2DFD7"/>
<evidence type="ECO:0000256" key="2">
    <source>
        <dbReference type="ARBA" id="ARBA00023043"/>
    </source>
</evidence>
<feature type="region of interest" description="Disordered" evidence="6">
    <location>
        <begin position="155"/>
        <end position="194"/>
    </location>
</feature>
<protein>
    <recommendedName>
        <fullName evidence="4">Ankyrin repeat domain-containing protein 54</fullName>
    </recommendedName>
</protein>